<dbReference type="Proteomes" id="UP001595462">
    <property type="component" value="Unassembled WGS sequence"/>
</dbReference>
<feature type="signal peptide" evidence="2">
    <location>
        <begin position="1"/>
        <end position="32"/>
    </location>
</feature>
<dbReference type="InterPro" id="IPR013424">
    <property type="entry name" value="Ice-binding_C"/>
</dbReference>
<comment type="caution">
    <text evidence="4">The sequence shown here is derived from an EMBL/GenBank/DDBJ whole genome shotgun (WGS) entry which is preliminary data.</text>
</comment>
<keyword evidence="1" id="KW-0812">Transmembrane</keyword>
<gene>
    <name evidence="4" type="ORF">ACFOSU_00465</name>
</gene>
<reference evidence="5" key="1">
    <citation type="journal article" date="2019" name="Int. J. Syst. Evol. Microbiol.">
        <title>The Global Catalogue of Microorganisms (GCM) 10K type strain sequencing project: providing services to taxonomists for standard genome sequencing and annotation.</title>
        <authorList>
            <consortium name="The Broad Institute Genomics Platform"/>
            <consortium name="The Broad Institute Genome Sequencing Center for Infectious Disease"/>
            <person name="Wu L."/>
            <person name="Ma J."/>
        </authorList>
    </citation>
    <scope>NUCLEOTIDE SEQUENCE [LARGE SCALE GENOMIC DNA]</scope>
    <source>
        <strain evidence="5">KCTC 52640</strain>
    </source>
</reference>
<keyword evidence="5" id="KW-1185">Reference proteome</keyword>
<keyword evidence="1" id="KW-0472">Membrane</keyword>
<evidence type="ECO:0000256" key="1">
    <source>
        <dbReference type="SAM" id="Phobius"/>
    </source>
</evidence>
<evidence type="ECO:0000256" key="2">
    <source>
        <dbReference type="SAM" id="SignalP"/>
    </source>
</evidence>
<dbReference type="NCBIfam" id="TIGR03382">
    <property type="entry name" value="GC_trans_RRR"/>
    <property type="match status" value="1"/>
</dbReference>
<dbReference type="InterPro" id="IPR017756">
    <property type="entry name" value="TM_Gly-Cys-Arg_CS"/>
</dbReference>
<feature type="transmembrane region" description="Helical" evidence="1">
    <location>
        <begin position="178"/>
        <end position="195"/>
    </location>
</feature>
<feature type="transmembrane region" description="Helical" evidence="1">
    <location>
        <begin position="120"/>
        <end position="140"/>
    </location>
</feature>
<feature type="transmembrane region" description="Helical" evidence="1">
    <location>
        <begin position="83"/>
        <end position="108"/>
    </location>
</feature>
<keyword evidence="2" id="KW-0732">Signal</keyword>
<feature type="chain" id="PRO_5045769740" evidence="2">
    <location>
        <begin position="33"/>
        <end position="201"/>
    </location>
</feature>
<name>A0ABV7EKF4_9GAMM</name>
<evidence type="ECO:0000259" key="3">
    <source>
        <dbReference type="Pfam" id="PF07589"/>
    </source>
</evidence>
<accession>A0ABV7EKF4</accession>
<dbReference type="EMBL" id="JBHRSS010000001">
    <property type="protein sequence ID" value="MFC3102358.1"/>
    <property type="molecule type" value="Genomic_DNA"/>
</dbReference>
<evidence type="ECO:0000313" key="4">
    <source>
        <dbReference type="EMBL" id="MFC3102358.1"/>
    </source>
</evidence>
<keyword evidence="1" id="KW-1133">Transmembrane helix</keyword>
<sequence length="201" mass="20394">MNNKTGLGFIAARTLAALIIPLALALPTAASAAFIDFSGSVDSGFSFSAPAPAPFMIGDAVTATLEIDDAAALPNANFNASDLLSFSLSIGAVDFSLASIGPFAAFAGQISSDGTTLSSFDFLSMFIALPGCSDCTVALIGNESSFMAVVGAANPFDSGFISGDYTPTVRAVADVPEPSTIALFALALVLLGWGVRRRHNG</sequence>
<dbReference type="NCBIfam" id="TIGR02595">
    <property type="entry name" value="PEP_CTERM"/>
    <property type="match status" value="1"/>
</dbReference>
<organism evidence="4 5">
    <name type="scientific">Salinisphaera aquimarina</name>
    <dbReference type="NCBI Taxonomy" id="2094031"/>
    <lineage>
        <taxon>Bacteria</taxon>
        <taxon>Pseudomonadati</taxon>
        <taxon>Pseudomonadota</taxon>
        <taxon>Gammaproteobacteria</taxon>
        <taxon>Salinisphaerales</taxon>
        <taxon>Salinisphaeraceae</taxon>
        <taxon>Salinisphaera</taxon>
    </lineage>
</organism>
<protein>
    <submittedName>
        <fullName evidence="4">PEP-CTERM sorting domain-containing protein</fullName>
    </submittedName>
</protein>
<dbReference type="Pfam" id="PF07589">
    <property type="entry name" value="PEP-CTERM"/>
    <property type="match status" value="1"/>
</dbReference>
<evidence type="ECO:0000313" key="5">
    <source>
        <dbReference type="Proteomes" id="UP001595462"/>
    </source>
</evidence>
<proteinExistence type="predicted"/>
<dbReference type="RefSeq" id="WP_380685334.1">
    <property type="nucleotide sequence ID" value="NZ_JBHRSS010000001.1"/>
</dbReference>
<feature type="domain" description="Ice-binding protein C-terminal" evidence="3">
    <location>
        <begin position="174"/>
        <end position="198"/>
    </location>
</feature>